<accession>A0A9D4WZZ0</accession>
<dbReference type="AlphaFoldDB" id="A0A9D4WZZ0"/>
<organism evidence="1 2">
    <name type="scientific">Pisum sativum</name>
    <name type="common">Garden pea</name>
    <name type="synonym">Lathyrus oleraceus</name>
    <dbReference type="NCBI Taxonomy" id="3888"/>
    <lineage>
        <taxon>Eukaryota</taxon>
        <taxon>Viridiplantae</taxon>
        <taxon>Streptophyta</taxon>
        <taxon>Embryophyta</taxon>
        <taxon>Tracheophyta</taxon>
        <taxon>Spermatophyta</taxon>
        <taxon>Magnoliopsida</taxon>
        <taxon>eudicotyledons</taxon>
        <taxon>Gunneridae</taxon>
        <taxon>Pentapetalae</taxon>
        <taxon>rosids</taxon>
        <taxon>fabids</taxon>
        <taxon>Fabales</taxon>
        <taxon>Fabaceae</taxon>
        <taxon>Papilionoideae</taxon>
        <taxon>50 kb inversion clade</taxon>
        <taxon>NPAAA clade</taxon>
        <taxon>Hologalegina</taxon>
        <taxon>IRL clade</taxon>
        <taxon>Fabeae</taxon>
        <taxon>Lathyrus</taxon>
    </lineage>
</organism>
<gene>
    <name evidence="1" type="ORF">KIW84_055976</name>
</gene>
<proteinExistence type="predicted"/>
<dbReference type="EMBL" id="JAMSHJ010000005">
    <property type="protein sequence ID" value="KAI5410655.1"/>
    <property type="molecule type" value="Genomic_DNA"/>
</dbReference>
<protein>
    <submittedName>
        <fullName evidence="1">Uncharacterized protein</fullName>
    </submittedName>
</protein>
<dbReference type="Gramene" id="Psat05G0597600-T1">
    <property type="protein sequence ID" value="KAI5410655.1"/>
    <property type="gene ID" value="KIW84_055976"/>
</dbReference>
<sequence length="444" mass="51360">MAQLTDRVRRLEHLKEEKARANKNKIVAYVKFSNDGEGSYNEPLDFDENEIDLAELNQGPPYACKVLALSNGKNPIEPEKNDKFPKKTYTFDVTKCDKIFDLLVKDGQMIVPPGAKVPPLERRKKRWFCKYHSFLGHKISQCFLFRDLVQNVIQEGRLKFGDKPRSHMKIDYNPLQMKTSSTNLSSLGSMGIFDKGFFKNFIQEAIGDATNGNTDGFDTRITEDSNLMIVTKETVDGFVQIDKATEGLRLKFHNLDITEDIDMEVNMVEISQETSMEVDNECRQEEYNKVAFSKEGKTLTDFLRRCQKKQLEVMLQHCVRQESGPKPRGVRKAKNQGCRGAPKYKQAFHPIRAFDPRRCYDQRRPMVKLDETKRMGLASRLISFKPNAEASNGKWVKPFDGRKHDQGKWQNFEVDRGSSLTYRKEFQVDRRTSHIFETTKEKIP</sequence>
<keyword evidence="2" id="KW-1185">Reference proteome</keyword>
<name>A0A9D4WZZ0_PEA</name>
<dbReference type="Proteomes" id="UP001058974">
    <property type="component" value="Chromosome 5"/>
</dbReference>
<evidence type="ECO:0000313" key="1">
    <source>
        <dbReference type="EMBL" id="KAI5410655.1"/>
    </source>
</evidence>
<evidence type="ECO:0000313" key="2">
    <source>
        <dbReference type="Proteomes" id="UP001058974"/>
    </source>
</evidence>
<reference evidence="1 2" key="1">
    <citation type="journal article" date="2022" name="Nat. Genet.">
        <title>Improved pea reference genome and pan-genome highlight genomic features and evolutionary characteristics.</title>
        <authorList>
            <person name="Yang T."/>
            <person name="Liu R."/>
            <person name="Luo Y."/>
            <person name="Hu S."/>
            <person name="Wang D."/>
            <person name="Wang C."/>
            <person name="Pandey M.K."/>
            <person name="Ge S."/>
            <person name="Xu Q."/>
            <person name="Li N."/>
            <person name="Li G."/>
            <person name="Huang Y."/>
            <person name="Saxena R.K."/>
            <person name="Ji Y."/>
            <person name="Li M."/>
            <person name="Yan X."/>
            <person name="He Y."/>
            <person name="Liu Y."/>
            <person name="Wang X."/>
            <person name="Xiang C."/>
            <person name="Varshney R.K."/>
            <person name="Ding H."/>
            <person name="Gao S."/>
            <person name="Zong X."/>
        </authorList>
    </citation>
    <scope>NUCLEOTIDE SEQUENCE [LARGE SCALE GENOMIC DNA]</scope>
    <source>
        <strain evidence="1 2">cv. Zhongwan 6</strain>
    </source>
</reference>
<comment type="caution">
    <text evidence="1">The sequence shown here is derived from an EMBL/GenBank/DDBJ whole genome shotgun (WGS) entry which is preliminary data.</text>
</comment>